<dbReference type="EMBL" id="DF973518">
    <property type="protein sequence ID" value="GAU33182.1"/>
    <property type="molecule type" value="Genomic_DNA"/>
</dbReference>
<feature type="compositionally biased region" description="Basic and acidic residues" evidence="1">
    <location>
        <begin position="337"/>
        <end position="358"/>
    </location>
</feature>
<feature type="region of interest" description="Disordered" evidence="1">
    <location>
        <begin position="337"/>
        <end position="374"/>
    </location>
</feature>
<dbReference type="InterPro" id="IPR051942">
    <property type="entry name" value="DENN_domain_containing_2"/>
</dbReference>
<name>A0A2Z6N8N9_TRISU</name>
<sequence>MTGMEKQEDVVKADVKFTLSSKDDNINSGTQLQRLQYQVTKLFKGFSTSFDVENQNTNYNPEILTTLKRQWAANFHLKYMGQMSWKEPSRLFESMVVVGLHPNCDVQALHRQFVDRKLEGSGKLRSELGCQNQSCAESNIEPQVLFVYPPEKRLPLKCKDLLSFCFPGGLEVQAVERTPSMSALNEIFFGQEHLKQMDLSFVFRLQGSDNSTLYGCCILVEELVQKSSGLLSLISDKQSSYSSLRRYILTTQRCYCILSRLPFFELHFGVLNSIFTQERLEKLTTSVGDSNLEFVEGSYDEENSEGNSESVLVSDGIIDHPENLKVDGELQSYKERIDYDSELPTEHETDRTATKEESGPTISEGSDGQPENLTVDGELQSNKMIDYDSVLPNEHETERTTVKEESGPTISEDSDGQPENLMVVGDLHSYKEIIDCDSVVLTEDGTDRTTAKEETDPAISEDSDGHPEILMVDGELQSYTKRIDYDSVVPTEHETDRTTAKEESGPTISEDNDGQPENLAVDGELHSYKERIDCDSVVPTEHETDRTTATEESDPKISEDSDQNGDAFTTSKELEDRNLPNAILPLVHFCHYESSESSCSFQGSPCEDRNFRSDIDDNEAEDATFSGQEKLDDLNDILDWAVENDHGPLQIICKYYQLSCPARGSALTFHPLEHLHPLEYHRPAVTVLCRTGSTIDLKNFSTGLDLADVCCHNNF</sequence>
<keyword evidence="4" id="KW-1185">Reference proteome</keyword>
<feature type="compositionally biased region" description="Basic and acidic residues" evidence="1">
    <location>
        <begin position="523"/>
        <end position="559"/>
    </location>
</feature>
<feature type="compositionally biased region" description="Basic and acidic residues" evidence="1">
    <location>
        <begin position="486"/>
        <end position="504"/>
    </location>
</feature>
<feature type="compositionally biased region" description="Basic and acidic residues" evidence="1">
    <location>
        <begin position="446"/>
        <end position="455"/>
    </location>
</feature>
<protein>
    <recommendedName>
        <fullName evidence="2">uDENN domain-containing protein</fullName>
    </recommendedName>
</protein>
<feature type="compositionally biased region" description="Basic and acidic residues" evidence="1">
    <location>
        <begin position="393"/>
        <end position="406"/>
    </location>
</feature>
<feature type="compositionally biased region" description="Polar residues" evidence="1">
    <location>
        <begin position="360"/>
        <end position="372"/>
    </location>
</feature>
<dbReference type="Proteomes" id="UP000242715">
    <property type="component" value="Unassembled WGS sequence"/>
</dbReference>
<feature type="domain" description="uDENN" evidence="2">
    <location>
        <begin position="88"/>
        <end position="221"/>
    </location>
</feature>
<accession>A0A2Z6N8N9</accession>
<dbReference type="InterPro" id="IPR005113">
    <property type="entry name" value="uDENN_dom"/>
</dbReference>
<dbReference type="AlphaFoldDB" id="A0A2Z6N8N9"/>
<organism evidence="3 4">
    <name type="scientific">Trifolium subterraneum</name>
    <name type="common">Subterranean clover</name>
    <dbReference type="NCBI Taxonomy" id="3900"/>
    <lineage>
        <taxon>Eukaryota</taxon>
        <taxon>Viridiplantae</taxon>
        <taxon>Streptophyta</taxon>
        <taxon>Embryophyta</taxon>
        <taxon>Tracheophyta</taxon>
        <taxon>Spermatophyta</taxon>
        <taxon>Magnoliopsida</taxon>
        <taxon>eudicotyledons</taxon>
        <taxon>Gunneridae</taxon>
        <taxon>Pentapetalae</taxon>
        <taxon>rosids</taxon>
        <taxon>fabids</taxon>
        <taxon>Fabales</taxon>
        <taxon>Fabaceae</taxon>
        <taxon>Papilionoideae</taxon>
        <taxon>50 kb inversion clade</taxon>
        <taxon>NPAAA clade</taxon>
        <taxon>Hologalegina</taxon>
        <taxon>IRL clade</taxon>
        <taxon>Trifolieae</taxon>
        <taxon>Trifolium</taxon>
    </lineage>
</organism>
<dbReference type="SMART" id="SM00800">
    <property type="entry name" value="uDENN"/>
    <property type="match status" value="1"/>
</dbReference>
<evidence type="ECO:0000256" key="1">
    <source>
        <dbReference type="SAM" id="MobiDB-lite"/>
    </source>
</evidence>
<feature type="region of interest" description="Disordered" evidence="1">
    <location>
        <begin position="446"/>
        <end position="466"/>
    </location>
</feature>
<evidence type="ECO:0000259" key="2">
    <source>
        <dbReference type="SMART" id="SM00800"/>
    </source>
</evidence>
<dbReference type="OrthoDB" id="6019893at2759"/>
<evidence type="ECO:0000313" key="4">
    <source>
        <dbReference type="Proteomes" id="UP000242715"/>
    </source>
</evidence>
<dbReference type="PANTHER" id="PTHR15288">
    <property type="entry name" value="DENN DOMAIN-CONTAINING PROTEIN 2"/>
    <property type="match status" value="1"/>
</dbReference>
<proteinExistence type="predicted"/>
<feature type="region of interest" description="Disordered" evidence="1">
    <location>
        <begin position="388"/>
        <end position="419"/>
    </location>
</feature>
<feature type="region of interest" description="Disordered" evidence="1">
    <location>
        <begin position="486"/>
        <end position="574"/>
    </location>
</feature>
<dbReference type="PANTHER" id="PTHR15288:SF22">
    <property type="entry name" value="DENN (AEX-3) DOMAIN PROTEIN"/>
    <property type="match status" value="1"/>
</dbReference>
<evidence type="ECO:0000313" key="3">
    <source>
        <dbReference type="EMBL" id="GAU33182.1"/>
    </source>
</evidence>
<dbReference type="Gene3D" id="3.30.450.200">
    <property type="match status" value="1"/>
</dbReference>
<dbReference type="Pfam" id="PF03456">
    <property type="entry name" value="uDENN"/>
    <property type="match status" value="1"/>
</dbReference>
<reference evidence="4" key="1">
    <citation type="journal article" date="2017" name="Front. Plant Sci.">
        <title>Climate Clever Clovers: New Paradigm to Reduce the Environmental Footprint of Ruminants by Breeding Low Methanogenic Forages Utilizing Haplotype Variation.</title>
        <authorList>
            <person name="Kaur P."/>
            <person name="Appels R."/>
            <person name="Bayer P.E."/>
            <person name="Keeble-Gagnere G."/>
            <person name="Wang J."/>
            <person name="Hirakawa H."/>
            <person name="Shirasawa K."/>
            <person name="Vercoe P."/>
            <person name="Stefanova K."/>
            <person name="Durmic Z."/>
            <person name="Nichols P."/>
            <person name="Revell C."/>
            <person name="Isobe S.N."/>
            <person name="Edwards D."/>
            <person name="Erskine W."/>
        </authorList>
    </citation>
    <scope>NUCLEOTIDE SEQUENCE [LARGE SCALE GENOMIC DNA]</scope>
    <source>
        <strain evidence="4">cv. Daliak</strain>
    </source>
</reference>
<gene>
    <name evidence="3" type="ORF">TSUD_206410</name>
</gene>